<evidence type="ECO:0000313" key="1">
    <source>
        <dbReference type="EMBL" id="KIM72662.1"/>
    </source>
</evidence>
<keyword evidence="2" id="KW-1185">Reference proteome</keyword>
<reference evidence="2" key="2">
    <citation type="submission" date="2015-01" db="EMBL/GenBank/DDBJ databases">
        <title>Evolutionary Origins and Diversification of the Mycorrhizal Mutualists.</title>
        <authorList>
            <consortium name="DOE Joint Genome Institute"/>
            <consortium name="Mycorrhizal Genomics Consortium"/>
            <person name="Kohler A."/>
            <person name="Kuo A."/>
            <person name="Nagy L.G."/>
            <person name="Floudas D."/>
            <person name="Copeland A."/>
            <person name="Barry K.W."/>
            <person name="Cichocki N."/>
            <person name="Veneault-Fourrey C."/>
            <person name="LaButti K."/>
            <person name="Lindquist E.A."/>
            <person name="Lipzen A."/>
            <person name="Lundell T."/>
            <person name="Morin E."/>
            <person name="Murat C."/>
            <person name="Riley R."/>
            <person name="Ohm R."/>
            <person name="Sun H."/>
            <person name="Tunlid A."/>
            <person name="Henrissat B."/>
            <person name="Grigoriev I.V."/>
            <person name="Hibbett D.S."/>
            <person name="Martin F."/>
        </authorList>
    </citation>
    <scope>NUCLEOTIDE SEQUENCE [LARGE SCALE GENOMIC DNA]</scope>
    <source>
        <strain evidence="2">F 1598</strain>
    </source>
</reference>
<evidence type="ECO:0000313" key="2">
    <source>
        <dbReference type="Proteomes" id="UP000054166"/>
    </source>
</evidence>
<protein>
    <recommendedName>
        <fullName evidence="3">MACPF domain-containing protein</fullName>
    </recommendedName>
</protein>
<dbReference type="Proteomes" id="UP000054166">
    <property type="component" value="Unassembled WGS sequence"/>
</dbReference>
<dbReference type="OrthoDB" id="3003433at2759"/>
<sequence>MDTQAHSLISNTLQSSEVTSLPAYIQSIPWQDGFTVGRGNGVDALTGYLAPSAVLPFEVKLSTTKRSRESFQLLVNESDLEAEISASVGVAFNIGQIGSSFGGSSTLRSKAKVSATSFSILGFYTASFEPFDLAQRYKMTSEAIDFAEMSPGQFRERYGDYFVAGGQRSSMFTTLLTYSSTDVLSLQSFSARMRGRLHELFTAEGSANWARTASEASIEVEVDVEMQGYETDGTLTPSAPWDASKVVEALSWFKDHEVGVYRTALLQHYSTLNFKLPRTINIHSDTFGKIRRLHNLLSTLAVLAGSCPEHEDRSTLRRRGVILRQDVEARQEQLAVDSKMMQNFLDNGEELLRSLQTLHRRYRFITDVQARVSTQPAIRIVASKNLRHWTYGYLKYLPDSTIKIESTSQRLTASTTFTIFRREGTLTYSTPESDRLIVGWEVISHRVDGHNGSWRRLSRNVLLDTSGSITFRSWGLRRIDWELVTYHVDASLFNFSSSVSSPLNSPNVLDAQFSIPSPPLQRRDYFPTRIEDDSLSHG</sequence>
<gene>
    <name evidence="1" type="ORF">PILCRDRAFT_15920</name>
</gene>
<organism evidence="1 2">
    <name type="scientific">Piloderma croceum (strain F 1598)</name>
    <dbReference type="NCBI Taxonomy" id="765440"/>
    <lineage>
        <taxon>Eukaryota</taxon>
        <taxon>Fungi</taxon>
        <taxon>Dikarya</taxon>
        <taxon>Basidiomycota</taxon>
        <taxon>Agaricomycotina</taxon>
        <taxon>Agaricomycetes</taxon>
        <taxon>Agaricomycetidae</taxon>
        <taxon>Atheliales</taxon>
        <taxon>Atheliaceae</taxon>
        <taxon>Piloderma</taxon>
    </lineage>
</organism>
<dbReference type="AlphaFoldDB" id="A0A0C3B5V4"/>
<proteinExistence type="predicted"/>
<dbReference type="HOGENOM" id="CLU_546354_0_0_1"/>
<name>A0A0C3B5V4_PILCF</name>
<dbReference type="EMBL" id="KN833114">
    <property type="protein sequence ID" value="KIM72662.1"/>
    <property type="molecule type" value="Genomic_DNA"/>
</dbReference>
<evidence type="ECO:0008006" key="3">
    <source>
        <dbReference type="Google" id="ProtNLM"/>
    </source>
</evidence>
<accession>A0A0C3B5V4</accession>
<reference evidence="1 2" key="1">
    <citation type="submission" date="2014-04" db="EMBL/GenBank/DDBJ databases">
        <authorList>
            <consortium name="DOE Joint Genome Institute"/>
            <person name="Kuo A."/>
            <person name="Tarkka M."/>
            <person name="Buscot F."/>
            <person name="Kohler A."/>
            <person name="Nagy L.G."/>
            <person name="Floudas D."/>
            <person name="Copeland A."/>
            <person name="Barry K.W."/>
            <person name="Cichocki N."/>
            <person name="Veneault-Fourrey C."/>
            <person name="LaButti K."/>
            <person name="Lindquist E.A."/>
            <person name="Lipzen A."/>
            <person name="Lundell T."/>
            <person name="Morin E."/>
            <person name="Murat C."/>
            <person name="Sun H."/>
            <person name="Tunlid A."/>
            <person name="Henrissat B."/>
            <person name="Grigoriev I.V."/>
            <person name="Hibbett D.S."/>
            <person name="Martin F."/>
            <person name="Nordberg H.P."/>
            <person name="Cantor M.N."/>
            <person name="Hua S.X."/>
        </authorList>
    </citation>
    <scope>NUCLEOTIDE SEQUENCE [LARGE SCALE GENOMIC DNA]</scope>
    <source>
        <strain evidence="1 2">F 1598</strain>
    </source>
</reference>
<dbReference type="InParanoid" id="A0A0C3B5V4"/>